<dbReference type="EMBL" id="AP023343">
    <property type="protein sequence ID" value="BCI90982.1"/>
    <property type="molecule type" value="Genomic_DNA"/>
</dbReference>
<evidence type="ECO:0000313" key="3">
    <source>
        <dbReference type="EMBL" id="BCI90982.1"/>
    </source>
</evidence>
<keyword evidence="6" id="KW-1185">Reference proteome</keyword>
<keyword evidence="2" id="KW-0472">Membrane</keyword>
<dbReference type="EMBL" id="MVBM01000008">
    <property type="protein sequence ID" value="OOK67664.1"/>
    <property type="molecule type" value="Genomic_DNA"/>
</dbReference>
<feature type="transmembrane region" description="Helical" evidence="2">
    <location>
        <begin position="167"/>
        <end position="184"/>
    </location>
</feature>
<keyword evidence="2" id="KW-1133">Transmembrane helix</keyword>
<proteinExistence type="predicted"/>
<evidence type="ECO:0000313" key="4">
    <source>
        <dbReference type="EMBL" id="OOK67664.1"/>
    </source>
</evidence>
<feature type="transmembrane region" description="Helical" evidence="2">
    <location>
        <begin position="191"/>
        <end position="210"/>
    </location>
</feature>
<reference evidence="4 5" key="1">
    <citation type="submission" date="2017-02" db="EMBL/GenBank/DDBJ databases">
        <title>Complete genome sequences of Mycobacterium kansasii strains isolated from rhesus macaques.</title>
        <authorList>
            <person name="Panda A."/>
            <person name="Nagaraj S."/>
            <person name="Zhao X."/>
            <person name="Tettelin H."/>
            <person name="Detolla L.J."/>
        </authorList>
    </citation>
    <scope>NUCLEOTIDE SEQUENCE [LARGE SCALE GENOMIC DNA]</scope>
    <source>
        <strain evidence="4 5">11-3813</strain>
    </source>
</reference>
<accession>A0A1V3WL03</accession>
<feature type="transmembrane region" description="Helical" evidence="2">
    <location>
        <begin position="141"/>
        <end position="161"/>
    </location>
</feature>
<evidence type="ECO:0000313" key="6">
    <source>
        <dbReference type="Proteomes" id="UP000516380"/>
    </source>
</evidence>
<protein>
    <submittedName>
        <fullName evidence="4">Putative membrane protein</fullName>
    </submittedName>
</protein>
<evidence type="ECO:0000256" key="2">
    <source>
        <dbReference type="SAM" id="Phobius"/>
    </source>
</evidence>
<reference evidence="3 6" key="2">
    <citation type="submission" date="2020-07" db="EMBL/GenBank/DDBJ databases">
        <title>Mycobacterium kansasii (former subtype) with zoonotic potential isolated from diseased indoor pet cat, Japan.</title>
        <authorList>
            <person name="Fukano H."/>
            <person name="Terazono T."/>
            <person name="Hoshino Y."/>
        </authorList>
    </citation>
    <scope>NUCLEOTIDE SEQUENCE [LARGE SCALE GENOMIC DNA]</scope>
    <source>
        <strain evidence="3 6">Kuro-I</strain>
    </source>
</reference>
<feature type="transmembrane region" description="Helical" evidence="2">
    <location>
        <begin position="20"/>
        <end position="40"/>
    </location>
</feature>
<dbReference type="Proteomes" id="UP000516380">
    <property type="component" value="Chromosome"/>
</dbReference>
<evidence type="ECO:0000313" key="5">
    <source>
        <dbReference type="Proteomes" id="UP000189229"/>
    </source>
</evidence>
<feature type="region of interest" description="Disordered" evidence="1">
    <location>
        <begin position="230"/>
        <end position="249"/>
    </location>
</feature>
<gene>
    <name evidence="4" type="ORF">BZL30_7851</name>
    <name evidence="3" type="ORF">NIIDMKKI_61880</name>
</gene>
<dbReference type="Proteomes" id="UP000189229">
    <property type="component" value="Unassembled WGS sequence"/>
</dbReference>
<keyword evidence="2" id="KW-0812">Transmembrane</keyword>
<organism evidence="4 5">
    <name type="scientific">Mycobacterium kansasii</name>
    <dbReference type="NCBI Taxonomy" id="1768"/>
    <lineage>
        <taxon>Bacteria</taxon>
        <taxon>Bacillati</taxon>
        <taxon>Actinomycetota</taxon>
        <taxon>Actinomycetes</taxon>
        <taxon>Mycobacteriales</taxon>
        <taxon>Mycobacteriaceae</taxon>
        <taxon>Mycobacterium</taxon>
    </lineage>
</organism>
<evidence type="ECO:0000256" key="1">
    <source>
        <dbReference type="SAM" id="MobiDB-lite"/>
    </source>
</evidence>
<dbReference type="InterPro" id="IPR046862">
    <property type="entry name" value="Rhomboid_2"/>
</dbReference>
<feature type="transmembrane region" description="Helical" evidence="2">
    <location>
        <begin position="107"/>
        <end position="129"/>
    </location>
</feature>
<name>A0A1V3WL03_MYCKA</name>
<dbReference type="AlphaFoldDB" id="A0A1V3WL03"/>
<dbReference type="Pfam" id="PF20401">
    <property type="entry name" value="Rhomboid_2"/>
    <property type="match status" value="1"/>
</dbReference>
<sequence length="249" mass="28449">MTNASVSARVRSWALVVWHFVSNAPLTYTWLLVLAITTIIQNQLTGRQLHSVLLHRSTNIRHLGRDPLEVLFSSLLWIDGRNLEPYLLLFTLFLAPAEHWLGQLRWLTVGLTAHIGATYFSEGLLYFAIQMRDASERLVQSRDIGVSYFLVGVMAVLTYHIAKPWRWGYLGVLFVIFGFPLITMDKTELDFTAIGHFTAILIGLAFYPMARERQRPAWNPARLKEIFRKRGSQEAPAPIPSKPLARMEC</sequence>